<dbReference type="EMBL" id="NBNE01002364">
    <property type="protein sequence ID" value="OWZ10705.1"/>
    <property type="molecule type" value="Genomic_DNA"/>
</dbReference>
<protein>
    <submittedName>
        <fullName evidence="1">Uncharacterized protein</fullName>
    </submittedName>
</protein>
<evidence type="ECO:0000313" key="2">
    <source>
        <dbReference type="Proteomes" id="UP000198211"/>
    </source>
</evidence>
<comment type="caution">
    <text evidence="1">The sequence shown here is derived from an EMBL/GenBank/DDBJ whole genome shotgun (WGS) entry which is preliminary data.</text>
</comment>
<reference evidence="2" key="1">
    <citation type="submission" date="2017-03" db="EMBL/GenBank/DDBJ databases">
        <title>Phytopthora megakarya and P. palmivora, two closely related causual agents of cacao black pod achieved similar genome size and gene model numbers by different mechanisms.</title>
        <authorList>
            <person name="Ali S."/>
            <person name="Shao J."/>
            <person name="Larry D.J."/>
            <person name="Kronmiller B."/>
            <person name="Shen D."/>
            <person name="Strem M.D."/>
            <person name="Melnick R.L."/>
            <person name="Guiltinan M.J."/>
            <person name="Tyler B.M."/>
            <person name="Meinhardt L.W."/>
            <person name="Bailey B.A."/>
        </authorList>
    </citation>
    <scope>NUCLEOTIDE SEQUENCE [LARGE SCALE GENOMIC DNA]</scope>
    <source>
        <strain evidence="2">zdho120</strain>
    </source>
</reference>
<evidence type="ECO:0000313" key="1">
    <source>
        <dbReference type="EMBL" id="OWZ10705.1"/>
    </source>
</evidence>
<organism evidence="1 2">
    <name type="scientific">Phytophthora megakarya</name>
    <dbReference type="NCBI Taxonomy" id="4795"/>
    <lineage>
        <taxon>Eukaryota</taxon>
        <taxon>Sar</taxon>
        <taxon>Stramenopiles</taxon>
        <taxon>Oomycota</taxon>
        <taxon>Peronosporomycetes</taxon>
        <taxon>Peronosporales</taxon>
        <taxon>Peronosporaceae</taxon>
        <taxon>Phytophthora</taxon>
    </lineage>
</organism>
<dbReference type="Proteomes" id="UP000198211">
    <property type="component" value="Unassembled WGS sequence"/>
</dbReference>
<gene>
    <name evidence="1" type="ORF">PHMEG_00016399</name>
</gene>
<accession>A0A225VZE4</accession>
<name>A0A225VZE4_9STRA</name>
<dbReference type="AlphaFoldDB" id="A0A225VZE4"/>
<keyword evidence="2" id="KW-1185">Reference proteome</keyword>
<proteinExistence type="predicted"/>
<sequence>MGLPTSKNLKSILTLMVREKDEFSFDRYCKPAETLCKKKKEFWTRCDAPIYVARFRISTTTRIIALKPVGELPKEFSTDTWDECVDHLLFSSK</sequence>